<name>A0ABR2Z7F9_9AGAR</name>
<organism evidence="2 3">
    <name type="scientific">Marasmius tenuissimus</name>
    <dbReference type="NCBI Taxonomy" id="585030"/>
    <lineage>
        <taxon>Eukaryota</taxon>
        <taxon>Fungi</taxon>
        <taxon>Dikarya</taxon>
        <taxon>Basidiomycota</taxon>
        <taxon>Agaricomycotina</taxon>
        <taxon>Agaricomycetes</taxon>
        <taxon>Agaricomycetidae</taxon>
        <taxon>Agaricales</taxon>
        <taxon>Marasmiineae</taxon>
        <taxon>Marasmiaceae</taxon>
        <taxon>Marasmius</taxon>
    </lineage>
</organism>
<keyword evidence="3" id="KW-1185">Reference proteome</keyword>
<evidence type="ECO:0000313" key="2">
    <source>
        <dbReference type="EMBL" id="KAL0057615.1"/>
    </source>
</evidence>
<comment type="caution">
    <text evidence="2">The sequence shown here is derived from an EMBL/GenBank/DDBJ whole genome shotgun (WGS) entry which is preliminary data.</text>
</comment>
<sequence length="203" mass="22903">MSPQGTPKHNREARQHAAPYATPPTTPKEKQSKTKGKDNDDKDKDKDKDQKIGKAFSLLLELREGAIIGIDEKRKEAEVEQLEAWIQEQKGQVTCPLCNNLFAEPQFECLNEAKANQTRRDATWKGEPLVCPDEGCKEIVVFGPVTDTKLEAITKRFAEEMGWKVPEGPGVSFWPSVSSILYYDVDKQRERNQTIEAGMRGLN</sequence>
<protein>
    <submittedName>
        <fullName evidence="2">Uncharacterized protein</fullName>
    </submittedName>
</protein>
<gene>
    <name evidence="2" type="ORF">AAF712_015739</name>
</gene>
<reference evidence="2 3" key="1">
    <citation type="submission" date="2024-05" db="EMBL/GenBank/DDBJ databases">
        <title>A draft genome resource for the thread blight pathogen Marasmius tenuissimus strain MS-2.</title>
        <authorList>
            <person name="Yulfo-Soto G.E."/>
            <person name="Baruah I.K."/>
            <person name="Amoako-Attah I."/>
            <person name="Bukari Y."/>
            <person name="Meinhardt L.W."/>
            <person name="Bailey B.A."/>
            <person name="Cohen S.P."/>
        </authorList>
    </citation>
    <scope>NUCLEOTIDE SEQUENCE [LARGE SCALE GENOMIC DNA]</scope>
    <source>
        <strain evidence="2 3">MS-2</strain>
    </source>
</reference>
<accession>A0ABR2Z7F9</accession>
<proteinExistence type="predicted"/>
<evidence type="ECO:0000256" key="1">
    <source>
        <dbReference type="SAM" id="MobiDB-lite"/>
    </source>
</evidence>
<evidence type="ECO:0000313" key="3">
    <source>
        <dbReference type="Proteomes" id="UP001437256"/>
    </source>
</evidence>
<dbReference type="EMBL" id="JBBXMP010000480">
    <property type="protein sequence ID" value="KAL0057615.1"/>
    <property type="molecule type" value="Genomic_DNA"/>
</dbReference>
<dbReference type="Proteomes" id="UP001437256">
    <property type="component" value="Unassembled WGS sequence"/>
</dbReference>
<feature type="compositionally biased region" description="Basic and acidic residues" evidence="1">
    <location>
        <begin position="27"/>
        <end position="50"/>
    </location>
</feature>
<feature type="region of interest" description="Disordered" evidence="1">
    <location>
        <begin position="1"/>
        <end position="50"/>
    </location>
</feature>